<keyword evidence="10" id="KW-1185">Reference proteome</keyword>
<reference evidence="9 10" key="1">
    <citation type="submission" date="2011-10" db="EMBL/GenBank/DDBJ databases">
        <title>The Noncontiguous Finished genome of Thermanaerovibrio velox DSM 12556.</title>
        <authorList>
            <consortium name="US DOE Joint Genome Institute (JGI-PGF)"/>
            <person name="Lucas S."/>
            <person name="Copeland A."/>
            <person name="Lapidus A."/>
            <person name="Glavina del Rio T."/>
            <person name="Dalin E."/>
            <person name="Tice H."/>
            <person name="Bruce D."/>
            <person name="Goodwin L."/>
            <person name="Pitluck S."/>
            <person name="Peters L."/>
            <person name="Mikhailova N."/>
            <person name="Teshima H."/>
            <person name="Kyrpides N."/>
            <person name="Mavromatis K."/>
            <person name="Ivanova N."/>
            <person name="Markowitz V."/>
            <person name="Cheng J.-F."/>
            <person name="Hugenholtz P."/>
            <person name="Woyke T."/>
            <person name="Wu D."/>
            <person name="Spring S."/>
            <person name="Brambilla E.-M."/>
            <person name="Klenk H.-P."/>
            <person name="Eisen J.A."/>
        </authorList>
    </citation>
    <scope>NUCLEOTIDE SEQUENCE [LARGE SCALE GENOMIC DNA]</scope>
    <source>
        <strain evidence="9 10">DSM 12556</strain>
    </source>
</reference>
<dbReference type="GO" id="GO:0016020">
    <property type="term" value="C:membrane"/>
    <property type="evidence" value="ECO:0007669"/>
    <property type="project" value="GOC"/>
</dbReference>
<dbReference type="NCBIfam" id="NF002060">
    <property type="entry name" value="PRK00892.1"/>
    <property type="match status" value="1"/>
</dbReference>
<dbReference type="Gene3D" id="2.160.10.10">
    <property type="entry name" value="Hexapeptide repeat proteins"/>
    <property type="match status" value="1"/>
</dbReference>
<keyword evidence="2" id="KW-0441">Lipid A biosynthesis</keyword>
<evidence type="ECO:0000259" key="8">
    <source>
        <dbReference type="Pfam" id="PF25087"/>
    </source>
</evidence>
<proteinExistence type="predicted"/>
<dbReference type="GO" id="GO:0016410">
    <property type="term" value="F:N-acyltransferase activity"/>
    <property type="evidence" value="ECO:0007669"/>
    <property type="project" value="InterPro"/>
</dbReference>
<dbReference type="InterPro" id="IPR007691">
    <property type="entry name" value="LpxD"/>
</dbReference>
<keyword evidence="1" id="KW-0444">Lipid biosynthesis</keyword>
<dbReference type="Pfam" id="PF25087">
    <property type="entry name" value="GMPPB_C"/>
    <property type="match status" value="1"/>
</dbReference>
<organism evidence="9 10">
    <name type="scientific">Thermanaerovibrio velox DSM 12556</name>
    <dbReference type="NCBI Taxonomy" id="926567"/>
    <lineage>
        <taxon>Bacteria</taxon>
        <taxon>Thermotogati</taxon>
        <taxon>Synergistota</taxon>
        <taxon>Synergistia</taxon>
        <taxon>Synergistales</taxon>
        <taxon>Synergistaceae</taxon>
        <taxon>Thermanaerovibrio</taxon>
    </lineage>
</organism>
<dbReference type="eggNOG" id="COG1044">
    <property type="taxonomic scope" value="Bacteria"/>
</dbReference>
<dbReference type="SUPFAM" id="SSF51161">
    <property type="entry name" value="Trimeric LpxA-like enzymes"/>
    <property type="match status" value="1"/>
</dbReference>
<sequence length="356" mass="37526">MWRGRKFSSHMGVWFALLLGDLAEAIGGKPVGDPLREVSGVCAPSEPVEGCVVFLKDPGVKFDPSGMDVGVVGSSVPPGGWGVEVEDLGSAWIRCLRCFEPPLVFEGVHPTAVIHRTAHIGEGVHVGPYCVIGEGARIGDRSWLQGHVYVGRGAVLGDGCVLFAFSVVQDRCTLGNGCRVHSGAVIGCDGFGFVEGPGGERIKVPQIGTVSLGDRVEVGACSTVDRATVGVTRVMDGVKMDDHVHVAHNCVVGENSVLVAYAGLGGSSRLGRSVVMAAQSGVGDHVVLGDRCVVAARGGVVKDLPPGSFVSGFPARDHREEMRVHGAVRRLPDLMERLRRLEREMRDLKALLGDEG</sequence>
<dbReference type="HOGENOM" id="CLU_049865_0_0_0"/>
<evidence type="ECO:0000313" key="10">
    <source>
        <dbReference type="Proteomes" id="UP000005730"/>
    </source>
</evidence>
<dbReference type="STRING" id="926567.TheveDRAFT_0472"/>
<evidence type="ECO:0000256" key="5">
    <source>
        <dbReference type="ARBA" id="ARBA00023098"/>
    </source>
</evidence>
<protein>
    <submittedName>
        <fullName evidence="9">UDP-3-O-(3-hydroxymyristoyl) glucosamine N-acyltransferase</fullName>
    </submittedName>
</protein>
<evidence type="ECO:0000256" key="2">
    <source>
        <dbReference type="ARBA" id="ARBA00022556"/>
    </source>
</evidence>
<dbReference type="PANTHER" id="PTHR43378:SF2">
    <property type="entry name" value="UDP-3-O-ACYLGLUCOSAMINE N-ACYLTRANSFERASE 1, MITOCHONDRIAL-RELATED"/>
    <property type="match status" value="1"/>
</dbReference>
<dbReference type="GO" id="GO:0009245">
    <property type="term" value="P:lipid A biosynthetic process"/>
    <property type="evidence" value="ECO:0007669"/>
    <property type="project" value="UniProtKB-KW"/>
</dbReference>
<gene>
    <name evidence="9" type="ORF">TheveDRAFT_0472</name>
</gene>
<keyword evidence="5" id="KW-0443">Lipid metabolism</keyword>
<feature type="coiled-coil region" evidence="7">
    <location>
        <begin position="324"/>
        <end position="351"/>
    </location>
</feature>
<accession>H0UQ04</accession>
<keyword evidence="3 9" id="KW-0808">Transferase</keyword>
<name>H0UQ04_9BACT</name>
<evidence type="ECO:0000256" key="7">
    <source>
        <dbReference type="SAM" id="Coils"/>
    </source>
</evidence>
<evidence type="ECO:0000313" key="9">
    <source>
        <dbReference type="EMBL" id="EHM09633.1"/>
    </source>
</evidence>
<dbReference type="EMBL" id="CM001377">
    <property type="protein sequence ID" value="EHM09633.1"/>
    <property type="molecule type" value="Genomic_DNA"/>
</dbReference>
<dbReference type="PANTHER" id="PTHR43378">
    <property type="entry name" value="UDP-3-O-ACYLGLUCOSAMINE N-ACYLTRANSFERASE"/>
    <property type="match status" value="1"/>
</dbReference>
<feature type="domain" description="Mannose-1-phosphate guanyltransferase C-terminal" evidence="8">
    <location>
        <begin position="110"/>
        <end position="187"/>
    </location>
</feature>
<evidence type="ECO:0000256" key="1">
    <source>
        <dbReference type="ARBA" id="ARBA00022516"/>
    </source>
</evidence>
<dbReference type="Proteomes" id="UP000005730">
    <property type="component" value="Chromosome"/>
</dbReference>
<evidence type="ECO:0000256" key="6">
    <source>
        <dbReference type="ARBA" id="ARBA00023315"/>
    </source>
</evidence>
<dbReference type="InterPro" id="IPR011004">
    <property type="entry name" value="Trimer_LpxA-like_sf"/>
</dbReference>
<dbReference type="NCBIfam" id="TIGR01853">
    <property type="entry name" value="lipid_A_lpxD"/>
    <property type="match status" value="1"/>
</dbReference>
<evidence type="ECO:0000256" key="3">
    <source>
        <dbReference type="ARBA" id="ARBA00022679"/>
    </source>
</evidence>
<dbReference type="InterPro" id="IPR056729">
    <property type="entry name" value="GMPPB_C"/>
</dbReference>
<keyword evidence="7" id="KW-0175">Coiled coil</keyword>
<keyword evidence="4" id="KW-0677">Repeat</keyword>
<dbReference type="PROSITE" id="PS00101">
    <property type="entry name" value="HEXAPEP_TRANSFERASES"/>
    <property type="match status" value="1"/>
</dbReference>
<dbReference type="CDD" id="cd03352">
    <property type="entry name" value="LbH_LpxD"/>
    <property type="match status" value="1"/>
</dbReference>
<evidence type="ECO:0000256" key="4">
    <source>
        <dbReference type="ARBA" id="ARBA00022737"/>
    </source>
</evidence>
<dbReference type="AlphaFoldDB" id="H0UQ04"/>
<keyword evidence="6 9" id="KW-0012">Acyltransferase</keyword>
<dbReference type="InterPro" id="IPR018357">
    <property type="entry name" value="Hexapep_transf_CS"/>
</dbReference>